<dbReference type="OrthoDB" id="3485059at2759"/>
<feature type="signal peptide" evidence="1">
    <location>
        <begin position="1"/>
        <end position="16"/>
    </location>
</feature>
<evidence type="ECO:0000313" key="3">
    <source>
        <dbReference type="Proteomes" id="UP000034112"/>
    </source>
</evidence>
<protein>
    <recommendedName>
        <fullName evidence="4">Hydrophobic surface binding protein A</fullName>
    </recommendedName>
</protein>
<gene>
    <name evidence="2" type="ORF">THAR02_01429</name>
</gene>
<comment type="caution">
    <text evidence="2">The sequence shown here is derived from an EMBL/GenBank/DDBJ whole genome shotgun (WGS) entry which is preliminary data.</text>
</comment>
<feature type="chain" id="PRO_5002530078" description="Hydrophobic surface binding protein A" evidence="1">
    <location>
        <begin position="17"/>
        <end position="176"/>
    </location>
</feature>
<accession>A0A0F9XP72</accession>
<dbReference type="PANTHER" id="PTHR38123:SF1">
    <property type="entry name" value="HYDROPHOBIC SURFACE BINDING PROTEIN"/>
    <property type="match status" value="1"/>
</dbReference>
<dbReference type="AlphaFoldDB" id="A0A0F9XP72"/>
<dbReference type="OMA" id="MICNSFL"/>
<name>A0A0F9XP72_TRIHA</name>
<dbReference type="Pfam" id="PF12296">
    <property type="entry name" value="HsbA"/>
    <property type="match status" value="1"/>
</dbReference>
<evidence type="ECO:0000313" key="2">
    <source>
        <dbReference type="EMBL" id="KKP06471.1"/>
    </source>
</evidence>
<dbReference type="PANTHER" id="PTHR38123">
    <property type="entry name" value="CELL WALL SERINE-THREONINE-RICH GALACTOMANNOPROTEIN MP1 (AFU_ORTHOLOGUE AFUA_4G03240)"/>
    <property type="match status" value="1"/>
</dbReference>
<dbReference type="InterPro" id="IPR021054">
    <property type="entry name" value="Cell_wall_mannoprotein_1"/>
</dbReference>
<reference evidence="3" key="1">
    <citation type="journal article" date="2015" name="Genome Announc.">
        <title>Draft whole-genome sequence of the biocontrol agent Trichoderma harzianum T6776.</title>
        <authorList>
            <person name="Baroncelli R."/>
            <person name="Piaggeschi G."/>
            <person name="Fiorini L."/>
            <person name="Bertolini E."/>
            <person name="Zapparata A."/>
            <person name="Pe M.E."/>
            <person name="Sarrocco S."/>
            <person name="Vannacci G."/>
        </authorList>
    </citation>
    <scope>NUCLEOTIDE SEQUENCE [LARGE SCALE GENOMIC DNA]</scope>
    <source>
        <strain evidence="3">T6776</strain>
    </source>
</reference>
<dbReference type="Gene3D" id="1.20.1280.140">
    <property type="match status" value="1"/>
</dbReference>
<dbReference type="Proteomes" id="UP000034112">
    <property type="component" value="Unassembled WGS sequence"/>
</dbReference>
<evidence type="ECO:0000256" key="1">
    <source>
        <dbReference type="SAM" id="SignalP"/>
    </source>
</evidence>
<evidence type="ECO:0008006" key="4">
    <source>
        <dbReference type="Google" id="ProtNLM"/>
    </source>
</evidence>
<dbReference type="EMBL" id="JOKZ01000025">
    <property type="protein sequence ID" value="KKP06471.1"/>
    <property type="molecule type" value="Genomic_DNA"/>
</dbReference>
<keyword evidence="1" id="KW-0732">Signal</keyword>
<dbReference type="GO" id="GO:0005576">
    <property type="term" value="C:extracellular region"/>
    <property type="evidence" value="ECO:0007669"/>
    <property type="project" value="TreeGrafter"/>
</dbReference>
<organism evidence="2 3">
    <name type="scientific">Trichoderma harzianum</name>
    <name type="common">Hypocrea lixii</name>
    <dbReference type="NCBI Taxonomy" id="5544"/>
    <lineage>
        <taxon>Eukaryota</taxon>
        <taxon>Fungi</taxon>
        <taxon>Dikarya</taxon>
        <taxon>Ascomycota</taxon>
        <taxon>Pezizomycotina</taxon>
        <taxon>Sordariomycetes</taxon>
        <taxon>Hypocreomycetidae</taxon>
        <taxon>Hypocreales</taxon>
        <taxon>Hypocreaceae</taxon>
        <taxon>Trichoderma</taxon>
    </lineage>
</organism>
<proteinExistence type="predicted"/>
<sequence>MVRFAKILLLASTTAAFILPRDAATVENDINQRIGPQWTTLGNNINGYPESGLQGAFNIHDGVQSLVAITDDATADIKAAGSFSEADGTTILTDLESLAPTFLGALSAIGDQAPAWGDLPGGQAVILSDLHSLNASFIGFVNAMTAASPADLVPAAMSVGAQVAEGFNSAIAAYSE</sequence>